<reference evidence="3 4" key="1">
    <citation type="submission" date="2016-10" db="EMBL/GenBank/DDBJ databases">
        <authorList>
            <person name="Cai Z."/>
        </authorList>
    </citation>
    <scope>NUCLEOTIDE SEQUENCE [LARGE SCALE GENOMIC DNA]</scope>
</reference>
<dbReference type="GO" id="GO:0060271">
    <property type="term" value="P:cilium assembly"/>
    <property type="evidence" value="ECO:0007669"/>
    <property type="project" value="TreeGrafter"/>
</dbReference>
<dbReference type="InterPro" id="IPR026205">
    <property type="entry name" value="PIBF1"/>
</dbReference>
<accession>A0A383VHZ5</accession>
<keyword evidence="4" id="KW-1185">Reference proteome</keyword>
<feature type="region of interest" description="Disordered" evidence="2">
    <location>
        <begin position="578"/>
        <end position="606"/>
    </location>
</feature>
<dbReference type="GO" id="GO:0005815">
    <property type="term" value="C:microtubule organizing center"/>
    <property type="evidence" value="ECO:0007669"/>
    <property type="project" value="TreeGrafter"/>
</dbReference>
<organism evidence="3 4">
    <name type="scientific">Tetradesmus obliquus</name>
    <name type="common">Green alga</name>
    <name type="synonym">Acutodesmus obliquus</name>
    <dbReference type="NCBI Taxonomy" id="3088"/>
    <lineage>
        <taxon>Eukaryota</taxon>
        <taxon>Viridiplantae</taxon>
        <taxon>Chlorophyta</taxon>
        <taxon>core chlorophytes</taxon>
        <taxon>Chlorophyceae</taxon>
        <taxon>CS clade</taxon>
        <taxon>Sphaeropleales</taxon>
        <taxon>Scenedesmaceae</taxon>
        <taxon>Tetradesmus</taxon>
    </lineage>
</organism>
<evidence type="ECO:0000313" key="3">
    <source>
        <dbReference type="EMBL" id="SZX64459.1"/>
    </source>
</evidence>
<dbReference type="PANTHER" id="PTHR18950">
    <property type="entry name" value="PROGESTERONE-INDUCED BLOCKING FACTOR 1"/>
    <property type="match status" value="1"/>
</dbReference>
<feature type="coiled-coil region" evidence="1">
    <location>
        <begin position="494"/>
        <end position="546"/>
    </location>
</feature>
<gene>
    <name evidence="3" type="ORF">BQ4739_LOCUS4966</name>
</gene>
<feature type="coiled-coil region" evidence="1">
    <location>
        <begin position="668"/>
        <end position="716"/>
    </location>
</feature>
<feature type="coiled-coil region" evidence="1">
    <location>
        <begin position="197"/>
        <end position="381"/>
    </location>
</feature>
<proteinExistence type="predicted"/>
<evidence type="ECO:0000256" key="2">
    <source>
        <dbReference type="SAM" id="MobiDB-lite"/>
    </source>
</evidence>
<feature type="coiled-coil region" evidence="1">
    <location>
        <begin position="612"/>
        <end position="639"/>
    </location>
</feature>
<feature type="region of interest" description="Disordered" evidence="2">
    <location>
        <begin position="16"/>
        <end position="68"/>
    </location>
</feature>
<protein>
    <submittedName>
        <fullName evidence="3">Uncharacterized protein</fullName>
    </submittedName>
</protein>
<evidence type="ECO:0000313" key="4">
    <source>
        <dbReference type="Proteomes" id="UP000256970"/>
    </source>
</evidence>
<feature type="coiled-coil region" evidence="1">
    <location>
        <begin position="405"/>
        <end position="454"/>
    </location>
</feature>
<dbReference type="PANTHER" id="PTHR18950:SF0">
    <property type="entry name" value="PROGESTERONE IMMUNOMODULATORY BINDING FACTOR 1"/>
    <property type="match status" value="1"/>
</dbReference>
<dbReference type="EMBL" id="FNXT01000412">
    <property type="protein sequence ID" value="SZX64459.1"/>
    <property type="molecule type" value="Genomic_DNA"/>
</dbReference>
<sequence length="757" mass="81193">MIACLQNAAAEQVVQDSSNPAQLEGEASSVSLGLSDVTKTETTGSGSDTTPGTQHGQSSRLVGSSGAKRHVAELEGKVGWDASAGTPHQQQQILQGKVLELLLERKAAETRHARELSLRDAELARLQQYIDDELMELHARQAQVEESAPSVRLQLQEARSALRNISISDERYQQLKRVPADQQLLADAVRICVHEQLQELAGDNERLRLAAAAARETAARADDDVSRLQRENARLAAAVAEKEAAVESTVAALESRCARLAAELEDAAVALEVCKAKAGMYDELQAKAERLDAEVSRLSAAEAAAERLRVQLAAADAAVGDKDATLSLLLADKAYLSKEVQVCEERVAELSSRLASQESKVGQLKAERQELYQKLAAAAEATRNQGESRMEREVSRLQATAASDLERIRKEAAETSEREARLLRDLRDAALDEASRLRTELRQLRTQHEELLLSSRSAAAASGVSHSELLGELKLKGFELTRLQALCEERGTSLSQANLQLEMLTEKAQLLTAELNQQEQDANELVRELQQQLAAAQGKLQEYQAAEGILDKAVLGAAAAGDSAVAGLHEQLAALMPPSQAAAAGQHSGSSPMQQQQQQQLSGAMQRRIQHNIQLAARCAKLESEKQQLAREGAEMQGKLSKAQAALEKLHSQRQLAGQPHGFLLAQLAAAEAAASQAQEQLAAAQDALRRRDEQAREAAAERAALRRDLESILRERGTLDSMRRMVGSLVGSPAGAAAAAAGIGAVGGQPTGAAMG</sequence>
<feature type="compositionally biased region" description="Low complexity" evidence="2">
    <location>
        <begin position="578"/>
        <end position="600"/>
    </location>
</feature>
<name>A0A383VHZ5_TETOB</name>
<keyword evidence="1" id="KW-0175">Coiled coil</keyword>
<dbReference type="Proteomes" id="UP000256970">
    <property type="component" value="Unassembled WGS sequence"/>
</dbReference>
<dbReference type="STRING" id="3088.A0A383VHZ5"/>
<dbReference type="AlphaFoldDB" id="A0A383VHZ5"/>
<feature type="compositionally biased region" description="Low complexity" evidence="2">
    <location>
        <begin position="40"/>
        <end position="53"/>
    </location>
</feature>
<evidence type="ECO:0000256" key="1">
    <source>
        <dbReference type="SAM" id="Coils"/>
    </source>
</evidence>